<dbReference type="RefSeq" id="WP_147662130.1">
    <property type="nucleotide sequence ID" value="NZ_CP042905.2"/>
</dbReference>
<evidence type="ECO:0000313" key="3">
    <source>
        <dbReference type="Proteomes" id="UP000321408"/>
    </source>
</evidence>
<dbReference type="GeneID" id="41329034"/>
<organism evidence="2 3">
    <name type="scientific">Promethearchaeum syntrophicum</name>
    <dbReference type="NCBI Taxonomy" id="2594042"/>
    <lineage>
        <taxon>Archaea</taxon>
        <taxon>Promethearchaeati</taxon>
        <taxon>Promethearchaeota</taxon>
        <taxon>Promethearchaeia</taxon>
        <taxon>Promethearchaeales</taxon>
        <taxon>Promethearchaeaceae</taxon>
        <taxon>Promethearchaeum</taxon>
    </lineage>
</organism>
<name>A0A5B9D7X9_9ARCH</name>
<dbReference type="KEGG" id="psyt:DSAG12_01036"/>
<sequence length="214" mass="24086">MTEENTGTYEEAPQIPELFYELGAKMKKYSLWMWIILGTGLVCGFFILVAGIVWGIVQDDIAMIVFFSVLGLFGLIFSCIGIISLVMYWQYLGSVKNIRDATADPIFEKVYQYLLIGFILQFCGLAIVTFILNILVFMELEKWALKMEQLLPTPEMKNISEGYKWMKIATAVSICCGLAIIAMPVAYSKVGKAYMAEYNSSKFGGFGVTQQYPL</sequence>
<keyword evidence="3" id="KW-1185">Reference proteome</keyword>
<accession>A0A5B9D7X9</accession>
<protein>
    <submittedName>
        <fullName evidence="2">Uncharacterized protein</fullName>
    </submittedName>
</protein>
<feature type="transmembrane region" description="Helical" evidence="1">
    <location>
        <begin position="64"/>
        <end position="91"/>
    </location>
</feature>
<reference evidence="2 3" key="2">
    <citation type="journal article" date="2024" name="Int. J. Syst. Evol. Microbiol.">
        <title>Promethearchaeum syntrophicum gen. nov., sp. nov., an anaerobic, obligately syntrophic archaeon, the first isolate of the lineage 'Asgard' archaea, and proposal of the new archaeal phylum Promethearchaeota phyl. nov. and kingdom Promethearchaeati regn. nov.</title>
        <authorList>
            <person name="Imachi H."/>
            <person name="Nobu M.K."/>
            <person name="Kato S."/>
            <person name="Takaki Y."/>
            <person name="Miyazaki M."/>
            <person name="Miyata M."/>
            <person name="Ogawara M."/>
            <person name="Saito Y."/>
            <person name="Sakai S."/>
            <person name="Tahara Y.O."/>
            <person name="Takano Y."/>
            <person name="Tasumi E."/>
            <person name="Uematsu K."/>
            <person name="Yoshimura T."/>
            <person name="Itoh T."/>
            <person name="Ohkuma M."/>
            <person name="Takai K."/>
        </authorList>
    </citation>
    <scope>NUCLEOTIDE SEQUENCE [LARGE SCALE GENOMIC DNA]</scope>
    <source>
        <strain evidence="2 3">MK-D1</strain>
    </source>
</reference>
<feature type="transmembrane region" description="Helical" evidence="1">
    <location>
        <begin position="31"/>
        <end position="57"/>
    </location>
</feature>
<dbReference type="Proteomes" id="UP000321408">
    <property type="component" value="Chromosome"/>
</dbReference>
<proteinExistence type="predicted"/>
<dbReference type="EMBL" id="CP042905">
    <property type="protein sequence ID" value="QEE15212.1"/>
    <property type="molecule type" value="Genomic_DNA"/>
</dbReference>
<feature type="transmembrane region" description="Helical" evidence="1">
    <location>
        <begin position="165"/>
        <end position="187"/>
    </location>
</feature>
<reference evidence="2 3" key="1">
    <citation type="journal article" date="2020" name="Nature">
        <title>Isolation of an archaeon at the prokaryote-eukaryote interface.</title>
        <authorList>
            <person name="Imachi H."/>
            <person name="Nobu M.K."/>
            <person name="Nakahara N."/>
            <person name="Morono Y."/>
            <person name="Ogawara M."/>
            <person name="Takaki Y."/>
            <person name="Takano Y."/>
            <person name="Uematsu K."/>
            <person name="Ikuta T."/>
            <person name="Ito M."/>
            <person name="Matsui Y."/>
            <person name="Miyazaki M."/>
            <person name="Murata K."/>
            <person name="Saito Y."/>
            <person name="Sakai S."/>
            <person name="Song C."/>
            <person name="Tasumi E."/>
            <person name="Yamanaka Y."/>
            <person name="Yamaguchi T."/>
            <person name="Kamagata Y."/>
            <person name="Tamaki H."/>
            <person name="Takai K."/>
        </authorList>
    </citation>
    <scope>NUCLEOTIDE SEQUENCE [LARGE SCALE GENOMIC DNA]</scope>
    <source>
        <strain evidence="2 3">MK-D1</strain>
    </source>
</reference>
<evidence type="ECO:0000256" key="1">
    <source>
        <dbReference type="SAM" id="Phobius"/>
    </source>
</evidence>
<gene>
    <name evidence="2" type="ORF">DSAG12_01036</name>
</gene>
<feature type="transmembrane region" description="Helical" evidence="1">
    <location>
        <begin position="111"/>
        <end position="137"/>
    </location>
</feature>
<keyword evidence="1" id="KW-0472">Membrane</keyword>
<dbReference type="AlphaFoldDB" id="A0A5B9D7X9"/>
<keyword evidence="1" id="KW-1133">Transmembrane helix</keyword>
<evidence type="ECO:0000313" key="2">
    <source>
        <dbReference type="EMBL" id="QEE15212.1"/>
    </source>
</evidence>
<keyword evidence="1" id="KW-0812">Transmembrane</keyword>